<evidence type="ECO:0000313" key="2">
    <source>
        <dbReference type="Proteomes" id="UP000285650"/>
    </source>
</evidence>
<organism evidence="1 2">
    <name type="scientific">Bacteroides intestinalis</name>
    <dbReference type="NCBI Taxonomy" id="329854"/>
    <lineage>
        <taxon>Bacteria</taxon>
        <taxon>Pseudomonadati</taxon>
        <taxon>Bacteroidota</taxon>
        <taxon>Bacteroidia</taxon>
        <taxon>Bacteroidales</taxon>
        <taxon>Bacteroidaceae</taxon>
        <taxon>Bacteroides</taxon>
    </lineage>
</organism>
<dbReference type="Proteomes" id="UP000285650">
    <property type="component" value="Unassembled WGS sequence"/>
</dbReference>
<dbReference type="EMBL" id="QSKV01000005">
    <property type="protein sequence ID" value="RHE92410.1"/>
    <property type="molecule type" value="Genomic_DNA"/>
</dbReference>
<sequence>MLRTNSILSPLRGTWEWRRYGASMFRVRFGHKFVLYALAYSMFCYLRKANVPITIWKRKENF</sequence>
<name>A0A414LCP9_9BACE</name>
<evidence type="ECO:0000313" key="1">
    <source>
        <dbReference type="EMBL" id="RHE92410.1"/>
    </source>
</evidence>
<comment type="caution">
    <text evidence="1">The sequence shown here is derived from an EMBL/GenBank/DDBJ whole genome shotgun (WGS) entry which is preliminary data.</text>
</comment>
<dbReference type="AlphaFoldDB" id="A0A414LCP9"/>
<proteinExistence type="predicted"/>
<reference evidence="1 2" key="1">
    <citation type="submission" date="2018-08" db="EMBL/GenBank/DDBJ databases">
        <title>A genome reference for cultivated species of the human gut microbiota.</title>
        <authorList>
            <person name="Zou Y."/>
            <person name="Xue W."/>
            <person name="Luo G."/>
        </authorList>
    </citation>
    <scope>NUCLEOTIDE SEQUENCE [LARGE SCALE GENOMIC DNA]</scope>
    <source>
        <strain evidence="1 2">AM27-17</strain>
    </source>
</reference>
<protein>
    <submittedName>
        <fullName evidence="1">Uncharacterized protein</fullName>
    </submittedName>
</protein>
<accession>A0A414LCP9</accession>
<gene>
    <name evidence="1" type="ORF">DW712_08985</name>
</gene>